<name>A0A6N7VF91_9FIRM</name>
<dbReference type="SMART" id="SM00062">
    <property type="entry name" value="PBPb"/>
    <property type="match status" value="1"/>
</dbReference>
<dbReference type="PANTHER" id="PTHR30024:SF47">
    <property type="entry name" value="TAURINE-BINDING PERIPLASMIC PROTEIN"/>
    <property type="match status" value="1"/>
</dbReference>
<feature type="domain" description="Solute-binding protein family 3/N-terminal" evidence="5">
    <location>
        <begin position="47"/>
        <end position="278"/>
    </location>
</feature>
<dbReference type="Gene3D" id="3.40.190.10">
    <property type="entry name" value="Periplasmic binding protein-like II"/>
    <property type="match status" value="2"/>
</dbReference>
<dbReference type="InterPro" id="IPR015168">
    <property type="entry name" value="SsuA/THI5"/>
</dbReference>
<dbReference type="AlphaFoldDB" id="A0A6N7VF91"/>
<keyword evidence="7" id="KW-1185">Reference proteome</keyword>
<dbReference type="PANTHER" id="PTHR30024">
    <property type="entry name" value="ALIPHATIC SULFONATES-BINDING PROTEIN-RELATED"/>
    <property type="match status" value="1"/>
</dbReference>
<accession>A0A6N7VF91</accession>
<sequence length="326" mass="36042">MKNKILKILSIFVLILSVSACSKQNTNDNATSNDVSRETKNEFSIDELNISYVTAPLNVPSIVEKNKAFFQKHLPGVKINYKEITSGADQTQALASGDVDILFGLGGSSAVLAKSNGQDLKVINMYSRAPEAFSIFSKDNSIKNQDDLRGKKIGGPVGTNLHQLLLSYLWLNGMTDKDVEFSNMSIPDAGLALESGNLDVALLGGVAAYKAKEAGLNEVVNGKGLIDAIICVASSDKFINNHPDVINALKEAHDETLGFMEEEPEKTREIVKKELDLDDKAYDYMYPMYDFSNEIKEEDKKGFERTRDFMLDNGMIENKFNIDDLF</sequence>
<evidence type="ECO:0000256" key="4">
    <source>
        <dbReference type="SAM" id="SignalP"/>
    </source>
</evidence>
<dbReference type="RefSeq" id="WP_154539789.1">
    <property type="nucleotide sequence ID" value="NZ_VULQ01000003.1"/>
</dbReference>
<comment type="similarity">
    <text evidence="2">Belongs to the bacterial solute-binding protein SsuA/TauA family.</text>
</comment>
<dbReference type="Proteomes" id="UP000441925">
    <property type="component" value="Unassembled WGS sequence"/>
</dbReference>
<dbReference type="PROSITE" id="PS51257">
    <property type="entry name" value="PROKAR_LIPOPROTEIN"/>
    <property type="match status" value="1"/>
</dbReference>
<comment type="subcellular location">
    <subcellularLocation>
        <location evidence="1">Periplasm</location>
    </subcellularLocation>
</comment>
<reference evidence="6 7" key="1">
    <citation type="submission" date="2019-08" db="EMBL/GenBank/DDBJ databases">
        <title>In-depth cultivation of the pig gut microbiome towards novel bacterial diversity and tailored functional studies.</title>
        <authorList>
            <person name="Wylensek D."/>
            <person name="Hitch T.C.A."/>
            <person name="Clavel T."/>
        </authorList>
    </citation>
    <scope>NUCLEOTIDE SEQUENCE [LARGE SCALE GENOMIC DNA]</scope>
    <source>
        <strain evidence="6 7">WCA-380-WT-2B</strain>
    </source>
</reference>
<keyword evidence="3 4" id="KW-0732">Signal</keyword>
<proteinExistence type="inferred from homology"/>
<dbReference type="InterPro" id="IPR001638">
    <property type="entry name" value="Solute-binding_3/MltF_N"/>
</dbReference>
<dbReference type="EMBL" id="VULQ01000003">
    <property type="protein sequence ID" value="MSS77551.1"/>
    <property type="molecule type" value="Genomic_DNA"/>
</dbReference>
<evidence type="ECO:0000256" key="1">
    <source>
        <dbReference type="ARBA" id="ARBA00004418"/>
    </source>
</evidence>
<evidence type="ECO:0000313" key="6">
    <source>
        <dbReference type="EMBL" id="MSS77551.1"/>
    </source>
</evidence>
<feature type="signal peptide" evidence="4">
    <location>
        <begin position="1"/>
        <end position="22"/>
    </location>
</feature>
<evidence type="ECO:0000256" key="2">
    <source>
        <dbReference type="ARBA" id="ARBA00010742"/>
    </source>
</evidence>
<evidence type="ECO:0000259" key="5">
    <source>
        <dbReference type="SMART" id="SM00062"/>
    </source>
</evidence>
<comment type="caution">
    <text evidence="6">The sequence shown here is derived from an EMBL/GenBank/DDBJ whole genome shotgun (WGS) entry which is preliminary data.</text>
</comment>
<dbReference type="SUPFAM" id="SSF53850">
    <property type="entry name" value="Periplasmic binding protein-like II"/>
    <property type="match status" value="1"/>
</dbReference>
<organism evidence="6 7">
    <name type="scientific">Anaerococcus porci</name>
    <dbReference type="NCBI Taxonomy" id="2652269"/>
    <lineage>
        <taxon>Bacteria</taxon>
        <taxon>Bacillati</taxon>
        <taxon>Bacillota</taxon>
        <taxon>Tissierellia</taxon>
        <taxon>Tissierellales</taxon>
        <taxon>Peptoniphilaceae</taxon>
        <taxon>Anaerococcus</taxon>
    </lineage>
</organism>
<dbReference type="GO" id="GO:0042597">
    <property type="term" value="C:periplasmic space"/>
    <property type="evidence" value="ECO:0007669"/>
    <property type="project" value="UniProtKB-SubCell"/>
</dbReference>
<gene>
    <name evidence="6" type="ORF">FYJ26_03865</name>
</gene>
<evidence type="ECO:0000256" key="3">
    <source>
        <dbReference type="ARBA" id="ARBA00022729"/>
    </source>
</evidence>
<feature type="chain" id="PRO_5038533546" evidence="4">
    <location>
        <begin position="23"/>
        <end position="326"/>
    </location>
</feature>
<evidence type="ECO:0000313" key="7">
    <source>
        <dbReference type="Proteomes" id="UP000441925"/>
    </source>
</evidence>
<dbReference type="CDD" id="cd01008">
    <property type="entry name" value="PBP2_NrtA_SsuA_CpmA_like"/>
    <property type="match status" value="1"/>
</dbReference>
<dbReference type="Pfam" id="PF09084">
    <property type="entry name" value="NMT1"/>
    <property type="match status" value="1"/>
</dbReference>
<protein>
    <submittedName>
        <fullName evidence="6">Transporter substrate-binding domain-containing protein</fullName>
    </submittedName>
</protein>